<dbReference type="WBParaSite" id="SSTP_0000609700.1">
    <property type="protein sequence ID" value="SSTP_0000609700.1"/>
    <property type="gene ID" value="SSTP_0000609700"/>
</dbReference>
<evidence type="ECO:0000313" key="2">
    <source>
        <dbReference type="Proteomes" id="UP000035681"/>
    </source>
</evidence>
<keyword evidence="1" id="KW-0175">Coiled coil</keyword>
<evidence type="ECO:0000313" key="4">
    <source>
        <dbReference type="WBParaSite" id="TCONS_00002846.p1"/>
    </source>
</evidence>
<accession>A0A0K0E9B4</accession>
<name>A0A0K0E9B4_STRER</name>
<evidence type="ECO:0000256" key="1">
    <source>
        <dbReference type="SAM" id="Coils"/>
    </source>
</evidence>
<keyword evidence="2" id="KW-1185">Reference proteome</keyword>
<evidence type="ECO:0000313" key="3">
    <source>
        <dbReference type="WBParaSite" id="SSTP_0000609700.1"/>
    </source>
</evidence>
<feature type="coiled-coil region" evidence="1">
    <location>
        <begin position="60"/>
        <end position="87"/>
    </location>
</feature>
<reference evidence="3" key="1">
    <citation type="submission" date="2015-08" db="UniProtKB">
        <authorList>
            <consortium name="WormBaseParasite"/>
        </authorList>
    </citation>
    <scope>IDENTIFICATION</scope>
</reference>
<proteinExistence type="predicted"/>
<organism evidence="3">
    <name type="scientific">Strongyloides stercoralis</name>
    <name type="common">Threadworm</name>
    <dbReference type="NCBI Taxonomy" id="6248"/>
    <lineage>
        <taxon>Eukaryota</taxon>
        <taxon>Metazoa</taxon>
        <taxon>Ecdysozoa</taxon>
        <taxon>Nematoda</taxon>
        <taxon>Chromadorea</taxon>
        <taxon>Rhabditida</taxon>
        <taxon>Tylenchina</taxon>
        <taxon>Panagrolaimomorpha</taxon>
        <taxon>Strongyloidoidea</taxon>
        <taxon>Strongyloididae</taxon>
        <taxon>Strongyloides</taxon>
    </lineage>
</organism>
<dbReference type="Proteomes" id="UP000035681">
    <property type="component" value="Unplaced"/>
</dbReference>
<dbReference type="WBParaSite" id="TCONS_00002846.p1">
    <property type="protein sequence ID" value="TCONS_00002846.p1"/>
    <property type="gene ID" value="XLOC_002641"/>
</dbReference>
<dbReference type="AlphaFoldDB" id="A0A0K0E9B4"/>
<sequence>MEDDLFDFVEKTVCNKESSETEEIKNDKTECVEEENNEEMFKNISENNVQEMATKITFLKETVLKHIKELEDDNMRLKGELNNTIATFCPSCSQINGVYPKIERQVQGFIYVDGKTLRLKFDDSNDMKKFYYNNKLHLFDK</sequence>
<protein>
    <submittedName>
        <fullName evidence="3 4">Uncharacterized protein</fullName>
    </submittedName>
</protein>